<evidence type="ECO:0000256" key="11">
    <source>
        <dbReference type="SAM" id="SignalP"/>
    </source>
</evidence>
<organism evidence="14 15">
    <name type="scientific">Branchiostoma lanceolatum</name>
    <name type="common">Common lancelet</name>
    <name type="synonym">Amphioxus lanceolatum</name>
    <dbReference type="NCBI Taxonomy" id="7740"/>
    <lineage>
        <taxon>Eukaryota</taxon>
        <taxon>Metazoa</taxon>
        <taxon>Chordata</taxon>
        <taxon>Cephalochordata</taxon>
        <taxon>Leptocardii</taxon>
        <taxon>Amphioxiformes</taxon>
        <taxon>Branchiostomatidae</taxon>
        <taxon>Branchiostoma</taxon>
    </lineage>
</organism>
<evidence type="ECO:0000259" key="12">
    <source>
        <dbReference type="PROSITE" id="PS01180"/>
    </source>
</evidence>
<accession>A0A8K0EIE3</accession>
<feature type="domain" description="WSC" evidence="13">
    <location>
        <begin position="134"/>
        <end position="223"/>
    </location>
</feature>
<feature type="region of interest" description="Disordered" evidence="9">
    <location>
        <begin position="481"/>
        <end position="516"/>
    </location>
</feature>
<dbReference type="PROSITE" id="PS01180">
    <property type="entry name" value="CUB"/>
    <property type="match status" value="1"/>
</dbReference>
<evidence type="ECO:0000256" key="7">
    <source>
        <dbReference type="ARBA" id="ARBA00023180"/>
    </source>
</evidence>
<dbReference type="SUPFAM" id="SSF49854">
    <property type="entry name" value="Spermadhesin, CUB domain"/>
    <property type="match status" value="1"/>
</dbReference>
<keyword evidence="7" id="KW-0325">Glycoprotein</keyword>
<dbReference type="PANTHER" id="PTHR24269:SF16">
    <property type="entry name" value="PROTEIN SLG1"/>
    <property type="match status" value="1"/>
</dbReference>
<feature type="compositionally biased region" description="Basic and acidic residues" evidence="9">
    <location>
        <begin position="489"/>
        <end position="504"/>
    </location>
</feature>
<dbReference type="Pfam" id="PF00431">
    <property type="entry name" value="CUB"/>
    <property type="match status" value="1"/>
</dbReference>
<keyword evidence="3 11" id="KW-0732">Signal</keyword>
<dbReference type="Pfam" id="PF01822">
    <property type="entry name" value="WSC"/>
    <property type="match status" value="1"/>
</dbReference>
<evidence type="ECO:0000256" key="9">
    <source>
        <dbReference type="SAM" id="MobiDB-lite"/>
    </source>
</evidence>
<dbReference type="Proteomes" id="UP000838412">
    <property type="component" value="Chromosome 17"/>
</dbReference>
<protein>
    <submittedName>
        <fullName evidence="14">KREMEN1 protein</fullName>
    </submittedName>
</protein>
<keyword evidence="2 10" id="KW-0812">Transmembrane</keyword>
<evidence type="ECO:0000313" key="14">
    <source>
        <dbReference type="EMBL" id="CAH1249520.1"/>
    </source>
</evidence>
<dbReference type="AlphaFoldDB" id="A0A8K0EIE3"/>
<feature type="transmembrane region" description="Helical" evidence="10">
    <location>
        <begin position="409"/>
        <end position="434"/>
    </location>
</feature>
<dbReference type="PANTHER" id="PTHR24269">
    <property type="entry name" value="KREMEN PROTEIN"/>
    <property type="match status" value="1"/>
</dbReference>
<evidence type="ECO:0000256" key="4">
    <source>
        <dbReference type="ARBA" id="ARBA00022989"/>
    </source>
</evidence>
<keyword evidence="6" id="KW-1015">Disulfide bond</keyword>
<sequence length="591" mass="64711">MEPGVVRTTFGALCVVILTSLPTSAQDPGCQKIRISGSTSLQIHLMTTYTITADSSDRRPVYISDTTNDRIYYVPMGSPKNTWFVGTYQTPGESGLYVEDLSLYANNIAGTFNIWNPETQQWTDAPYVQISCADPGYFGCFNTAGIDDVFRIPLGLGITVESCIEYCRNYPDKTIAALNMQDCICGSGVNHNSHAPEFCTSPCGGNNDQTCGGSERADVYQTWVGACGYGKQTGAIYSPKYPATYQIYDSCTWEINFDQDKVIKFYYNVWDVPNGDTLVITDKSGQSRTLGPDVDTAWTNEVTVNFLSDSSSINGKFAVHYEAVDHCGGIGTTEAIAQISPSHGGNFAVGQQVIIRCMDGTEIVVECLQDKIFNATGPYCTGSTEVEMTTVNTGTADAGDQAKGTSTTVVIVVVTVLAVLVLLAVLCVAVYFVIKKRKAKSTKRQGPTYPRIHLDRSDISSPTPYVIPTADVTPDVTLTSENVTFLPRKPTDETEQDEHAHYEETEVGPLENGDDVTDREEELRQLYALPMKKKKDQQAEFPYYDDPQPPEDHDFVDNDLYGYDQGGEAIAGNGGPSKPQPYVDNNLYGYN</sequence>
<dbReference type="OrthoDB" id="5985073at2759"/>
<name>A0A8K0EIE3_BRALA</name>
<evidence type="ECO:0000256" key="1">
    <source>
        <dbReference type="ARBA" id="ARBA00004167"/>
    </source>
</evidence>
<dbReference type="EMBL" id="OV696702">
    <property type="protein sequence ID" value="CAH1249520.1"/>
    <property type="molecule type" value="Genomic_DNA"/>
</dbReference>
<dbReference type="InterPro" id="IPR051836">
    <property type="entry name" value="Kremen_rcpt"/>
</dbReference>
<gene>
    <name evidence="14" type="primary">KREMEN1</name>
    <name evidence="14" type="ORF">BLAG_LOCUS10588</name>
</gene>
<dbReference type="SMART" id="SM00321">
    <property type="entry name" value="WSC"/>
    <property type="match status" value="1"/>
</dbReference>
<comment type="subcellular location">
    <subcellularLocation>
        <location evidence="1">Membrane</location>
        <topology evidence="1">Single-pass membrane protein</topology>
    </subcellularLocation>
</comment>
<feature type="chain" id="PRO_5035418633" evidence="11">
    <location>
        <begin position="26"/>
        <end position="591"/>
    </location>
</feature>
<keyword evidence="5 10" id="KW-0472">Membrane</keyword>
<comment type="caution">
    <text evidence="8">Lacks conserved residue(s) required for the propagation of feature annotation.</text>
</comment>
<evidence type="ECO:0000259" key="13">
    <source>
        <dbReference type="PROSITE" id="PS51212"/>
    </source>
</evidence>
<feature type="region of interest" description="Disordered" evidence="9">
    <location>
        <begin position="534"/>
        <end position="591"/>
    </location>
</feature>
<dbReference type="PROSITE" id="PS51212">
    <property type="entry name" value="WSC"/>
    <property type="match status" value="1"/>
</dbReference>
<dbReference type="Gene3D" id="2.60.120.290">
    <property type="entry name" value="Spermadhesin, CUB domain"/>
    <property type="match status" value="1"/>
</dbReference>
<feature type="domain" description="CUB" evidence="12">
    <location>
        <begin position="211"/>
        <end position="324"/>
    </location>
</feature>
<dbReference type="InterPro" id="IPR002889">
    <property type="entry name" value="WSC_carb-bd"/>
</dbReference>
<keyword evidence="15" id="KW-1185">Reference proteome</keyword>
<evidence type="ECO:0000256" key="3">
    <source>
        <dbReference type="ARBA" id="ARBA00022729"/>
    </source>
</evidence>
<evidence type="ECO:0000256" key="8">
    <source>
        <dbReference type="PROSITE-ProRule" id="PRU00059"/>
    </source>
</evidence>
<reference evidence="14" key="1">
    <citation type="submission" date="2022-01" db="EMBL/GenBank/DDBJ databases">
        <authorList>
            <person name="Braso-Vives M."/>
        </authorList>
    </citation>
    <scope>NUCLEOTIDE SEQUENCE</scope>
</reference>
<dbReference type="InterPro" id="IPR035914">
    <property type="entry name" value="Sperma_CUB_dom_sf"/>
</dbReference>
<dbReference type="InterPro" id="IPR000859">
    <property type="entry name" value="CUB_dom"/>
</dbReference>
<evidence type="ECO:0000256" key="6">
    <source>
        <dbReference type="ARBA" id="ARBA00023157"/>
    </source>
</evidence>
<keyword evidence="4 10" id="KW-1133">Transmembrane helix</keyword>
<evidence type="ECO:0000256" key="10">
    <source>
        <dbReference type="SAM" id="Phobius"/>
    </source>
</evidence>
<evidence type="ECO:0000256" key="5">
    <source>
        <dbReference type="ARBA" id="ARBA00023136"/>
    </source>
</evidence>
<evidence type="ECO:0000256" key="2">
    <source>
        <dbReference type="ARBA" id="ARBA00022692"/>
    </source>
</evidence>
<evidence type="ECO:0000313" key="15">
    <source>
        <dbReference type="Proteomes" id="UP000838412"/>
    </source>
</evidence>
<feature type="signal peptide" evidence="11">
    <location>
        <begin position="1"/>
        <end position="25"/>
    </location>
</feature>
<dbReference type="GO" id="GO:0005886">
    <property type="term" value="C:plasma membrane"/>
    <property type="evidence" value="ECO:0007669"/>
    <property type="project" value="TreeGrafter"/>
</dbReference>
<proteinExistence type="predicted"/>